<dbReference type="AlphaFoldDB" id="A0A0F7ZLL6"/>
<evidence type="ECO:0000256" key="2">
    <source>
        <dbReference type="ARBA" id="ARBA00022857"/>
    </source>
</evidence>
<keyword evidence="3" id="KW-0560">Oxidoreductase</keyword>
<sequence length="269" mass="28569">MSQSLRYVNNLQRRRVLVFGGTSGIGFCTAEAALENGAEVIISSSNPEKITRSLERLRSGAAAKGIGDTAQISGYACDLGDAAKVEENPVKTLDAATENGTRPLDHVAFSAGSLLKVPKIPEITVEDFHHLTQVRLVAPMILAKLLPRYMHQSVSSSLTLTSGTVGDRPLPGWAAISSCSAAVEGLGRGLALDLKPIRVNTVSPGAVNTEIFSDIPEDRLPLALENFKKSSLTNTVGTPEELAETYIYCMRNTFTTSSVIVADGGRIVA</sequence>
<dbReference type="EMBL" id="KQ030582">
    <property type="protein sequence ID" value="KJZ71235.1"/>
    <property type="molecule type" value="Genomic_DNA"/>
</dbReference>
<organism evidence="4 5">
    <name type="scientific">Hirsutella minnesotensis 3608</name>
    <dbReference type="NCBI Taxonomy" id="1043627"/>
    <lineage>
        <taxon>Eukaryota</taxon>
        <taxon>Fungi</taxon>
        <taxon>Dikarya</taxon>
        <taxon>Ascomycota</taxon>
        <taxon>Pezizomycotina</taxon>
        <taxon>Sordariomycetes</taxon>
        <taxon>Hypocreomycetidae</taxon>
        <taxon>Hypocreales</taxon>
        <taxon>Ophiocordycipitaceae</taxon>
        <taxon>Hirsutella</taxon>
    </lineage>
</organism>
<dbReference type="SUPFAM" id="SSF51735">
    <property type="entry name" value="NAD(P)-binding Rossmann-fold domains"/>
    <property type="match status" value="1"/>
</dbReference>
<dbReference type="InterPro" id="IPR002347">
    <property type="entry name" value="SDR_fam"/>
</dbReference>
<dbReference type="PANTHER" id="PTHR43477:SF1">
    <property type="entry name" value="DIHYDROANTICAPSIN 7-DEHYDROGENASE"/>
    <property type="match status" value="1"/>
</dbReference>
<gene>
    <name evidence="4" type="ORF">HIM_09378</name>
</gene>
<evidence type="ECO:0000313" key="4">
    <source>
        <dbReference type="EMBL" id="KJZ71235.1"/>
    </source>
</evidence>
<dbReference type="CDD" id="cd05233">
    <property type="entry name" value="SDR_c"/>
    <property type="match status" value="1"/>
</dbReference>
<evidence type="ECO:0000256" key="1">
    <source>
        <dbReference type="ARBA" id="ARBA00006484"/>
    </source>
</evidence>
<dbReference type="InterPro" id="IPR036291">
    <property type="entry name" value="NAD(P)-bd_dom_sf"/>
</dbReference>
<dbReference type="Gene3D" id="3.40.50.720">
    <property type="entry name" value="NAD(P)-binding Rossmann-like Domain"/>
    <property type="match status" value="1"/>
</dbReference>
<dbReference type="PANTHER" id="PTHR43477">
    <property type="entry name" value="DIHYDROANTICAPSIN 7-DEHYDROGENASE"/>
    <property type="match status" value="1"/>
</dbReference>
<dbReference type="InterPro" id="IPR051122">
    <property type="entry name" value="SDR_DHRS6-like"/>
</dbReference>
<proteinExistence type="inferred from homology"/>
<evidence type="ECO:0000313" key="5">
    <source>
        <dbReference type="Proteomes" id="UP000054481"/>
    </source>
</evidence>
<dbReference type="Proteomes" id="UP000054481">
    <property type="component" value="Unassembled WGS sequence"/>
</dbReference>
<name>A0A0F7ZLL6_9HYPO</name>
<dbReference type="GO" id="GO:0016491">
    <property type="term" value="F:oxidoreductase activity"/>
    <property type="evidence" value="ECO:0007669"/>
    <property type="project" value="UniProtKB-KW"/>
</dbReference>
<comment type="similarity">
    <text evidence="1">Belongs to the short-chain dehydrogenases/reductases (SDR) family.</text>
</comment>
<reference evidence="4 5" key="1">
    <citation type="journal article" date="2014" name="Genome Biol. Evol.">
        <title>Comparative genomics and transcriptomics analyses reveal divergent lifestyle features of nematode endoparasitic fungus Hirsutella minnesotensis.</title>
        <authorList>
            <person name="Lai Y."/>
            <person name="Liu K."/>
            <person name="Zhang X."/>
            <person name="Zhang X."/>
            <person name="Li K."/>
            <person name="Wang N."/>
            <person name="Shu C."/>
            <person name="Wu Y."/>
            <person name="Wang C."/>
            <person name="Bushley K.E."/>
            <person name="Xiang M."/>
            <person name="Liu X."/>
        </authorList>
    </citation>
    <scope>NUCLEOTIDE SEQUENCE [LARGE SCALE GENOMIC DNA]</scope>
    <source>
        <strain evidence="4 5">3608</strain>
    </source>
</reference>
<keyword evidence="5" id="KW-1185">Reference proteome</keyword>
<dbReference type="PRINTS" id="PR00081">
    <property type="entry name" value="GDHRDH"/>
</dbReference>
<dbReference type="OrthoDB" id="294295at2759"/>
<evidence type="ECO:0000256" key="3">
    <source>
        <dbReference type="ARBA" id="ARBA00023002"/>
    </source>
</evidence>
<keyword evidence="2" id="KW-0521">NADP</keyword>
<protein>
    <submittedName>
        <fullName evidence="4">Uncharacterized protein</fullName>
    </submittedName>
</protein>
<dbReference type="Pfam" id="PF23441">
    <property type="entry name" value="SDR"/>
    <property type="match status" value="1"/>
</dbReference>
<accession>A0A0F7ZLL6</accession>
<dbReference type="InterPro" id="IPR057571">
    <property type="entry name" value="SDR_PhqE-like"/>
</dbReference>